<keyword evidence="1" id="KW-0238">DNA-binding</keyword>
<dbReference type="HOGENOM" id="CLU_006850_2_1_11"/>
<dbReference type="PROSITE" id="PS50043">
    <property type="entry name" value="HTH_LUXR_2"/>
    <property type="match status" value="1"/>
</dbReference>
<evidence type="ECO:0000256" key="1">
    <source>
        <dbReference type="ARBA" id="ARBA00023125"/>
    </source>
</evidence>
<dbReference type="InterPro" id="IPR016032">
    <property type="entry name" value="Sig_transdc_resp-reg_C-effctor"/>
</dbReference>
<reference evidence="3 4" key="1">
    <citation type="journal article" date="2010" name="J. Bacteriol.">
        <title>Genome sequence of the milbemycin-producing bacterium Streptomyces bingchenggensis.</title>
        <authorList>
            <person name="Wang X.J."/>
            <person name="Yan Y.J."/>
            <person name="Zhang B."/>
            <person name="An J."/>
            <person name="Wang J.J."/>
            <person name="Tian J."/>
            <person name="Jiang L."/>
            <person name="Chen Y.H."/>
            <person name="Huang S.X."/>
            <person name="Yin M."/>
            <person name="Zhang J."/>
            <person name="Gao A.L."/>
            <person name="Liu C.X."/>
            <person name="Zhu Z.X."/>
            <person name="Xiang W.S."/>
        </authorList>
    </citation>
    <scope>NUCLEOTIDE SEQUENCE [LARGE SCALE GENOMIC DNA]</scope>
    <source>
        <strain evidence="3 4">BCW-1</strain>
    </source>
</reference>
<dbReference type="EMBL" id="CP002047">
    <property type="protein sequence ID" value="ADI12443.1"/>
    <property type="molecule type" value="Genomic_DNA"/>
</dbReference>
<dbReference type="Pfam" id="PF00196">
    <property type="entry name" value="GerE"/>
    <property type="match status" value="1"/>
</dbReference>
<dbReference type="PATRIC" id="fig|749414.3.peg.9606"/>
<dbReference type="InterPro" id="IPR039420">
    <property type="entry name" value="WalR-like"/>
</dbReference>
<dbReference type="GO" id="GO:0006355">
    <property type="term" value="P:regulation of DNA-templated transcription"/>
    <property type="evidence" value="ECO:0007669"/>
    <property type="project" value="InterPro"/>
</dbReference>
<keyword evidence="4" id="KW-1185">Reference proteome</keyword>
<evidence type="ECO:0000313" key="3">
    <source>
        <dbReference type="EMBL" id="ADI12443.1"/>
    </source>
</evidence>
<dbReference type="Gene3D" id="1.10.10.10">
    <property type="entry name" value="Winged helix-like DNA-binding domain superfamily/Winged helix DNA-binding domain"/>
    <property type="match status" value="1"/>
</dbReference>
<proteinExistence type="predicted"/>
<dbReference type="InterPro" id="IPR000792">
    <property type="entry name" value="Tscrpt_reg_LuxR_C"/>
</dbReference>
<feature type="domain" description="HTH luxR-type" evidence="2">
    <location>
        <begin position="788"/>
        <end position="853"/>
    </location>
</feature>
<dbReference type="GO" id="GO:0003677">
    <property type="term" value="F:DNA binding"/>
    <property type="evidence" value="ECO:0007669"/>
    <property type="project" value="UniProtKB-KW"/>
</dbReference>
<dbReference type="CDD" id="cd06170">
    <property type="entry name" value="LuxR_C_like"/>
    <property type="match status" value="1"/>
</dbReference>
<sequence>MGVRPVVGQCDPIEQVSPGAPVIAALRAGREPLVAIEQYRQILQAAHEPLLLAERIATDLEAAAAAGPVLFAIDDLQWADRVSRFLIRMLVPRLLGLPVVWLLAGWENAEDLLGPDHGHVEDITLVPLTATDLAAVTQDRLGHVPDERTRRFLEASAGNPLLALELLDGLARAAARGDRDTAPAQFNAAIAQRLRDLPEAARDLVALVAVAGRDLPVPDALRLLPSARGLEPDGALAQAFDSGLIELHDEALAPRHDLVREAVCAALPTPTVRALHRRFAQLHLDEGHALAAAPHARAAAIAGDVPSALILITAAEQLVTPSPEDAGDLAALAFRTVRPEQIEWLEIGRRCLAVLCRTQRAGDALAVADQILARVEDGDLVGAVEGEAAWALWLSGQLGQLLSRIEPLLSAGRLDQAVAARLTSARALANTRLLGGQDAAAGAARALDLARACGDPDALALALHACGEAARNEGRHRDALHAFRELRLLAGPHQLAEEITTLQFLDRYKHAQLLLDEVWAEHGDTTSAILPALHCARLWQDFNLGRSGEAVTDAHTLLELGRQLNNHVYALDAVIAEASVALLRGQTQDAAALVDSAERLIDADADVRRPGLTVLAGWVAASQGDLSRALDLLRPVAEGASSSCNYWPLWPCWMGLFFEIGIAGQDGSFANVVVRVAELAAERNPGVASFEGVALSLRGRSKGDLPMIARSAQILARSPRPILSGFGADTYGRALLADGQKAAALEQLDRAWDDYHRMDARVYRAEVECIMRQAGARRAKWAVARNRPDTGWTSLTEAERRVALLIADGHSNRSAAAELGVSVNTVGTHLRAVFAKLDVQSRVQLANTLRGAEPALTSDRPGSAG</sequence>
<evidence type="ECO:0000313" key="4">
    <source>
        <dbReference type="Proteomes" id="UP000000377"/>
    </source>
</evidence>
<dbReference type="SUPFAM" id="SSF46894">
    <property type="entry name" value="C-terminal effector domain of the bipartite response regulators"/>
    <property type="match status" value="1"/>
</dbReference>
<dbReference type="KEGG" id="sbh:SBI_09325"/>
<evidence type="ECO:0000259" key="2">
    <source>
        <dbReference type="PROSITE" id="PS50043"/>
    </source>
</evidence>
<name>D7C5R4_STRBB</name>
<dbReference type="AlphaFoldDB" id="D7C5R4"/>
<organism evidence="3 4">
    <name type="scientific">Streptomyces bingchenggensis (strain BCW-1)</name>
    <dbReference type="NCBI Taxonomy" id="749414"/>
    <lineage>
        <taxon>Bacteria</taxon>
        <taxon>Bacillati</taxon>
        <taxon>Actinomycetota</taxon>
        <taxon>Actinomycetes</taxon>
        <taxon>Kitasatosporales</taxon>
        <taxon>Streptomycetaceae</taxon>
        <taxon>Streptomyces</taxon>
    </lineage>
</organism>
<accession>D7C5R4</accession>
<dbReference type="PANTHER" id="PTHR43214">
    <property type="entry name" value="TWO-COMPONENT RESPONSE REGULATOR"/>
    <property type="match status" value="1"/>
</dbReference>
<dbReference type="eggNOG" id="COG2197">
    <property type="taxonomic scope" value="Bacteria"/>
</dbReference>
<dbReference type="eggNOG" id="COG3899">
    <property type="taxonomic scope" value="Bacteria"/>
</dbReference>
<dbReference type="Proteomes" id="UP000000377">
    <property type="component" value="Chromosome"/>
</dbReference>
<dbReference type="InterPro" id="IPR036388">
    <property type="entry name" value="WH-like_DNA-bd_sf"/>
</dbReference>
<dbReference type="STRING" id="749414.SBI_09325"/>
<dbReference type="SMART" id="SM00421">
    <property type="entry name" value="HTH_LUXR"/>
    <property type="match status" value="1"/>
</dbReference>
<gene>
    <name evidence="3" type="ordered locus">SBI_09325</name>
</gene>
<dbReference type="PRINTS" id="PR00038">
    <property type="entry name" value="HTHLUXR"/>
</dbReference>
<protein>
    <submittedName>
        <fullName evidence="3">Regulatory protein LuxR</fullName>
    </submittedName>
</protein>